<dbReference type="OrthoDB" id="9792428at2"/>
<keyword evidence="2" id="KW-1185">Reference proteome</keyword>
<reference evidence="1 2" key="1">
    <citation type="submission" date="2018-06" db="EMBL/GenBank/DDBJ databases">
        <title>Lujinxingia sediminis gen. nov. sp. nov., a new facultative anaerobic member of the class Deltaproteobacteria, and proposal of Lujinxingaceae fam. nov.</title>
        <authorList>
            <person name="Guo L.-Y."/>
            <person name="Li C.-M."/>
            <person name="Wang S."/>
            <person name="Du Z.-J."/>
        </authorList>
    </citation>
    <scope>NUCLEOTIDE SEQUENCE [LARGE SCALE GENOMIC DNA]</scope>
    <source>
        <strain evidence="1 2">FA350</strain>
    </source>
</reference>
<evidence type="ECO:0000313" key="1">
    <source>
        <dbReference type="EMBL" id="AWV89770.1"/>
    </source>
</evidence>
<evidence type="ECO:0000313" key="2">
    <source>
        <dbReference type="Proteomes" id="UP000249799"/>
    </source>
</evidence>
<accession>A0A2Z4FLR4</accession>
<dbReference type="InterPro" id="IPR036514">
    <property type="entry name" value="SGNH_hydro_sf"/>
</dbReference>
<dbReference type="Proteomes" id="UP000249799">
    <property type="component" value="Chromosome"/>
</dbReference>
<protein>
    <submittedName>
        <fullName evidence="1">Uncharacterized protein</fullName>
    </submittedName>
</protein>
<dbReference type="EMBL" id="CP030032">
    <property type="protein sequence ID" value="AWV89770.1"/>
    <property type="molecule type" value="Genomic_DNA"/>
</dbReference>
<name>A0A2Z4FLR4_9DELT</name>
<sequence length="74" mass="8035">MLFIGSSHTFVHDVPGMVQRLGESNGTPIWVEALTIGGASLSDHLRGPSIGRRPYKPSARHCQFGCKSPAYLQL</sequence>
<organism evidence="1 2">
    <name type="scientific">Bradymonas sediminis</name>
    <dbReference type="NCBI Taxonomy" id="1548548"/>
    <lineage>
        <taxon>Bacteria</taxon>
        <taxon>Deltaproteobacteria</taxon>
        <taxon>Bradymonadales</taxon>
        <taxon>Bradymonadaceae</taxon>
        <taxon>Bradymonas</taxon>
    </lineage>
</organism>
<dbReference type="AlphaFoldDB" id="A0A2Z4FLR4"/>
<gene>
    <name evidence="1" type="ORF">DN745_10645</name>
</gene>
<proteinExistence type="predicted"/>
<dbReference type="KEGG" id="bsed:DN745_10645"/>
<dbReference type="Gene3D" id="3.40.50.1110">
    <property type="entry name" value="SGNH hydrolase"/>
    <property type="match status" value="1"/>
</dbReference>